<evidence type="ECO:0000313" key="3">
    <source>
        <dbReference type="EMBL" id="TPE58506.1"/>
    </source>
</evidence>
<dbReference type="PROSITE" id="PS50989">
    <property type="entry name" value="COA_CT_CTER"/>
    <property type="match status" value="1"/>
</dbReference>
<keyword evidence="1" id="KW-0175">Coiled coil</keyword>
<evidence type="ECO:0000313" key="4">
    <source>
        <dbReference type="Proteomes" id="UP000319897"/>
    </source>
</evidence>
<dbReference type="InterPro" id="IPR029045">
    <property type="entry name" value="ClpP/crotonase-like_dom_sf"/>
</dbReference>
<dbReference type="InterPro" id="IPR011763">
    <property type="entry name" value="COA_CT_C"/>
</dbReference>
<name>A0A501XDE7_9SPHN</name>
<dbReference type="InterPro" id="IPR034733">
    <property type="entry name" value="AcCoA_carboxyl_beta"/>
</dbReference>
<evidence type="ECO:0000256" key="1">
    <source>
        <dbReference type="SAM" id="Coils"/>
    </source>
</evidence>
<dbReference type="OrthoDB" id="9803706at2"/>
<reference evidence="3 4" key="1">
    <citation type="submission" date="2019-06" db="EMBL/GenBank/DDBJ databases">
        <authorList>
            <person name="Lee I."/>
            <person name="Jang G.I."/>
            <person name="Hwang C.Y."/>
        </authorList>
    </citation>
    <scope>NUCLEOTIDE SEQUENCE [LARGE SCALE GENOMIC DNA]</scope>
    <source>
        <strain evidence="3 4">PAMC 28131</strain>
    </source>
</reference>
<dbReference type="AlphaFoldDB" id="A0A501XDE7"/>
<dbReference type="EMBL" id="VFSU01000034">
    <property type="protein sequence ID" value="TPE58506.1"/>
    <property type="molecule type" value="Genomic_DNA"/>
</dbReference>
<sequence>MGWDSEIEELRQRQHLARQMGGPDKLARQAAAGRMDVRARIAAVADSGTFREIGELSGFASYGPEGEMQAFLPANFLFGRAEIDGRPVVVTADDFTVRGGAADAALHRKLLEAERLATEYRMPLIRMIEGTGGGGSVKTLENMGHTYIPEIPGWEAMVANMSQVPVVALGLGPVAGLGAGRMVMAHYSLLVDGLSQMFVAGPPVVAAAGEVRTKEDLGGAAIHARNGAVDDRVGSEAEAFERLRRFLSYLPSSVDKLPARVKGRDRPARRESWLNDAVPRDSRRLYPIRPIVEAIVDKGSWFEIGREWGLGVVTGLARLDGYAVAVIASNPEALGGLWTAATARKVERMVDLADTFHLPVVHLVDNPGFLIGRRAEDEATIRWGSRTLAAIYQASVPWATVILRKAYGMAGSAHAPADRFRWRMAWPSGDWGSLPIAGGLEAAYKSELDAAEDRAAKLAEIRARLERVRSPFRTAERFGVEAIIAPEETREELCAFAATAQRALKPGAKARGLRP</sequence>
<dbReference type="Gene3D" id="3.90.226.10">
    <property type="entry name" value="2-enoyl-CoA Hydratase, Chain A, domain 1"/>
    <property type="match status" value="2"/>
</dbReference>
<dbReference type="PANTHER" id="PTHR43842">
    <property type="entry name" value="PROPIONYL-COA CARBOXYLASE BETA CHAIN"/>
    <property type="match status" value="1"/>
</dbReference>
<dbReference type="GO" id="GO:0016740">
    <property type="term" value="F:transferase activity"/>
    <property type="evidence" value="ECO:0007669"/>
    <property type="project" value="UniProtKB-KW"/>
</dbReference>
<dbReference type="GO" id="GO:0004658">
    <property type="term" value="F:propionyl-CoA carboxylase activity"/>
    <property type="evidence" value="ECO:0007669"/>
    <property type="project" value="TreeGrafter"/>
</dbReference>
<keyword evidence="3" id="KW-0808">Transferase</keyword>
<dbReference type="InterPro" id="IPR051047">
    <property type="entry name" value="AccD/PCCB"/>
</dbReference>
<comment type="caution">
    <text evidence="3">The sequence shown here is derived from an EMBL/GenBank/DDBJ whole genome shotgun (WGS) entry which is preliminary data.</text>
</comment>
<keyword evidence="4" id="KW-1185">Reference proteome</keyword>
<evidence type="ECO:0000259" key="2">
    <source>
        <dbReference type="PROSITE" id="PS50989"/>
    </source>
</evidence>
<feature type="domain" description="CoA carboxyltransferase C-terminal" evidence="2">
    <location>
        <begin position="266"/>
        <end position="515"/>
    </location>
</feature>
<dbReference type="SUPFAM" id="SSF52096">
    <property type="entry name" value="ClpP/crotonase"/>
    <property type="match status" value="2"/>
</dbReference>
<gene>
    <name evidence="3" type="ORF">FJQ54_15675</name>
</gene>
<dbReference type="Pfam" id="PF01039">
    <property type="entry name" value="Carboxyl_trans"/>
    <property type="match status" value="1"/>
</dbReference>
<dbReference type="PANTHER" id="PTHR43842:SF2">
    <property type="entry name" value="PROPIONYL-COA CARBOXYLASE BETA CHAIN, MITOCHONDRIAL"/>
    <property type="match status" value="1"/>
</dbReference>
<proteinExistence type="predicted"/>
<protein>
    <submittedName>
        <fullName evidence="3">Methylmalonyl-CoA carboxyltransferase</fullName>
    </submittedName>
</protein>
<dbReference type="Proteomes" id="UP000319897">
    <property type="component" value="Unassembled WGS sequence"/>
</dbReference>
<organism evidence="3 4">
    <name type="scientific">Sandaracinobacter neustonicus</name>
    <dbReference type="NCBI Taxonomy" id="1715348"/>
    <lineage>
        <taxon>Bacteria</taxon>
        <taxon>Pseudomonadati</taxon>
        <taxon>Pseudomonadota</taxon>
        <taxon>Alphaproteobacteria</taxon>
        <taxon>Sphingomonadales</taxon>
        <taxon>Sphingosinicellaceae</taxon>
        <taxon>Sandaracinobacter</taxon>
    </lineage>
</organism>
<accession>A0A501XDE7</accession>
<dbReference type="RefSeq" id="WP_140929359.1">
    <property type="nucleotide sequence ID" value="NZ_VFSU01000034.1"/>
</dbReference>
<feature type="coiled-coil region" evidence="1">
    <location>
        <begin position="441"/>
        <end position="468"/>
    </location>
</feature>